<reference evidence="2" key="1">
    <citation type="submission" date="2017-09" db="EMBL/GenBank/DDBJ databases">
        <title>Polyketide synthases of a Diaporthe helianthi virulent isolate.</title>
        <authorList>
            <person name="Baroncelli R."/>
        </authorList>
    </citation>
    <scope>NUCLEOTIDE SEQUENCE [LARGE SCALE GENOMIC DNA]</scope>
    <source>
        <strain evidence="2">7/96</strain>
    </source>
</reference>
<feature type="region of interest" description="Disordered" evidence="1">
    <location>
        <begin position="72"/>
        <end position="96"/>
    </location>
</feature>
<gene>
    <name evidence="2" type="ORF">DHEL01_v208726</name>
</gene>
<feature type="compositionally biased region" description="Basic and acidic residues" evidence="1">
    <location>
        <begin position="35"/>
        <end position="44"/>
    </location>
</feature>
<feature type="region of interest" description="Disordered" evidence="1">
    <location>
        <begin position="19"/>
        <end position="44"/>
    </location>
</feature>
<dbReference type="AlphaFoldDB" id="A0A2P5HRP8"/>
<feature type="compositionally biased region" description="Polar residues" evidence="1">
    <location>
        <begin position="75"/>
        <end position="96"/>
    </location>
</feature>
<dbReference type="InParanoid" id="A0A2P5HRP8"/>
<evidence type="ECO:0000313" key="3">
    <source>
        <dbReference type="Proteomes" id="UP000094444"/>
    </source>
</evidence>
<sequence length="96" mass="10782">MGIPARLSQVAEFVIDEWNDAKETRGDGAMTYPHPLEERGNDAAEIREETYTGGGAMRYSKTVERRYDHMYSTPLDRNNMTLGAAERNQQVSPTAS</sequence>
<name>A0A2P5HRP8_DIAHE</name>
<evidence type="ECO:0000256" key="1">
    <source>
        <dbReference type="SAM" id="MobiDB-lite"/>
    </source>
</evidence>
<proteinExistence type="predicted"/>
<comment type="caution">
    <text evidence="2">The sequence shown here is derived from an EMBL/GenBank/DDBJ whole genome shotgun (WGS) entry which is preliminary data.</text>
</comment>
<protein>
    <submittedName>
        <fullName evidence="2">Uncharacterized protein</fullName>
    </submittedName>
</protein>
<dbReference type="OrthoDB" id="3687641at2759"/>
<keyword evidence="3" id="KW-1185">Reference proteome</keyword>
<organism evidence="2 3">
    <name type="scientific">Diaporthe helianthi</name>
    <dbReference type="NCBI Taxonomy" id="158607"/>
    <lineage>
        <taxon>Eukaryota</taxon>
        <taxon>Fungi</taxon>
        <taxon>Dikarya</taxon>
        <taxon>Ascomycota</taxon>
        <taxon>Pezizomycotina</taxon>
        <taxon>Sordariomycetes</taxon>
        <taxon>Sordariomycetidae</taxon>
        <taxon>Diaporthales</taxon>
        <taxon>Diaporthaceae</taxon>
        <taxon>Diaporthe</taxon>
    </lineage>
</organism>
<evidence type="ECO:0000313" key="2">
    <source>
        <dbReference type="EMBL" id="POS72875.1"/>
    </source>
</evidence>
<accession>A0A2P5HRP8</accession>
<dbReference type="Proteomes" id="UP000094444">
    <property type="component" value="Unassembled WGS sequence"/>
</dbReference>
<dbReference type="EMBL" id="MAVT02000905">
    <property type="protein sequence ID" value="POS72875.1"/>
    <property type="molecule type" value="Genomic_DNA"/>
</dbReference>